<dbReference type="AlphaFoldDB" id="A0A2P4ZNW7"/>
<gene>
    <name evidence="1" type="ORF">TGAM01_v204933</name>
</gene>
<dbReference type="GeneID" id="29983694"/>
<dbReference type="EMBL" id="JPDN02000015">
    <property type="protein sequence ID" value="PON25989.1"/>
    <property type="molecule type" value="Genomic_DNA"/>
</dbReference>
<keyword evidence="2" id="KW-1185">Reference proteome</keyword>
<proteinExistence type="predicted"/>
<reference evidence="1 2" key="1">
    <citation type="journal article" date="2016" name="Genome Announc.">
        <title>Draft Whole-Genome Sequence of Trichoderma gamsii T6085, a Promising Biocontrol Agent of Fusarium Head Blight on Wheat.</title>
        <authorList>
            <person name="Baroncelli R."/>
            <person name="Zapparata A."/>
            <person name="Piaggeschi G."/>
            <person name="Sarrocco S."/>
            <person name="Vannacci G."/>
        </authorList>
    </citation>
    <scope>NUCLEOTIDE SEQUENCE [LARGE SCALE GENOMIC DNA]</scope>
    <source>
        <strain evidence="1 2">T6085</strain>
    </source>
</reference>
<evidence type="ECO:0000313" key="1">
    <source>
        <dbReference type="EMBL" id="PON25989.1"/>
    </source>
</evidence>
<sequence>MVGGGLLGARVLALLQPDDAEVVRGEVLRMTPAADGMAVGSEAVFCSRRYHRGEFEPCGVGKEAWKGECDKMAARLAGWKWNHCGDESGDVWTDA</sequence>
<protein>
    <submittedName>
        <fullName evidence="1">Uncharacterized protein</fullName>
    </submittedName>
</protein>
<name>A0A2P4ZNW7_9HYPO</name>
<comment type="caution">
    <text evidence="1">The sequence shown here is derived from an EMBL/GenBank/DDBJ whole genome shotgun (WGS) entry which is preliminary data.</text>
</comment>
<dbReference type="RefSeq" id="XP_018663308.1">
    <property type="nucleotide sequence ID" value="XM_018803611.1"/>
</dbReference>
<dbReference type="Proteomes" id="UP000054821">
    <property type="component" value="Unassembled WGS sequence"/>
</dbReference>
<evidence type="ECO:0000313" key="2">
    <source>
        <dbReference type="Proteomes" id="UP000054821"/>
    </source>
</evidence>
<organism evidence="1 2">
    <name type="scientific">Trichoderma gamsii</name>
    <dbReference type="NCBI Taxonomy" id="398673"/>
    <lineage>
        <taxon>Eukaryota</taxon>
        <taxon>Fungi</taxon>
        <taxon>Dikarya</taxon>
        <taxon>Ascomycota</taxon>
        <taxon>Pezizomycotina</taxon>
        <taxon>Sordariomycetes</taxon>
        <taxon>Hypocreomycetidae</taxon>
        <taxon>Hypocreales</taxon>
        <taxon>Hypocreaceae</taxon>
        <taxon>Trichoderma</taxon>
    </lineage>
</organism>
<accession>A0A2P4ZNW7</accession>